<dbReference type="EMBL" id="UOFE01000030">
    <property type="protein sequence ID" value="VAW52747.1"/>
    <property type="molecule type" value="Genomic_DNA"/>
</dbReference>
<sequence>MKYQLTEEADKDVDEILAYSVKNFGVDQTQHYFEALKECIELLADNPNMGRSAEDILPEYLRFHHESHMVFYKKSSPSIIVVRILHERMDPKLHLKK</sequence>
<proteinExistence type="inferred from homology"/>
<name>A0A3B0WPX5_9ZZZZ</name>
<comment type="similarity">
    <text evidence="1">Belongs to the RelE toxin family.</text>
</comment>
<evidence type="ECO:0000256" key="2">
    <source>
        <dbReference type="ARBA" id="ARBA00022649"/>
    </source>
</evidence>
<dbReference type="InterPro" id="IPR051803">
    <property type="entry name" value="TA_system_RelE-like_toxin"/>
</dbReference>
<dbReference type="InterPro" id="IPR028344">
    <property type="entry name" value="ParE1/4"/>
</dbReference>
<keyword evidence="2" id="KW-1277">Toxin-antitoxin system</keyword>
<dbReference type="InterPro" id="IPR007712">
    <property type="entry name" value="RelE/ParE_toxin"/>
</dbReference>
<reference evidence="3" key="1">
    <citation type="submission" date="2018-06" db="EMBL/GenBank/DDBJ databases">
        <authorList>
            <person name="Zhirakovskaya E."/>
        </authorList>
    </citation>
    <scope>NUCLEOTIDE SEQUENCE</scope>
</reference>
<dbReference type="InterPro" id="IPR035093">
    <property type="entry name" value="RelE/ParE_toxin_dom_sf"/>
</dbReference>
<organism evidence="3">
    <name type="scientific">hydrothermal vent metagenome</name>
    <dbReference type="NCBI Taxonomy" id="652676"/>
    <lineage>
        <taxon>unclassified sequences</taxon>
        <taxon>metagenomes</taxon>
        <taxon>ecological metagenomes</taxon>
    </lineage>
</organism>
<gene>
    <name evidence="3" type="ORF">MNBD_GAMMA05-540</name>
</gene>
<evidence type="ECO:0008006" key="4">
    <source>
        <dbReference type="Google" id="ProtNLM"/>
    </source>
</evidence>
<dbReference type="PIRSF" id="PIRSF029218">
    <property type="entry name" value="ParE"/>
    <property type="match status" value="1"/>
</dbReference>
<dbReference type="PANTHER" id="PTHR33755">
    <property type="entry name" value="TOXIN PARE1-RELATED"/>
    <property type="match status" value="1"/>
</dbReference>
<dbReference type="AlphaFoldDB" id="A0A3B0WPX5"/>
<evidence type="ECO:0000313" key="3">
    <source>
        <dbReference type="EMBL" id="VAW52747.1"/>
    </source>
</evidence>
<evidence type="ECO:0000256" key="1">
    <source>
        <dbReference type="ARBA" id="ARBA00006226"/>
    </source>
</evidence>
<dbReference type="PANTHER" id="PTHR33755:SF9">
    <property type="entry name" value="TOXIN PARE1"/>
    <property type="match status" value="1"/>
</dbReference>
<dbReference type="Gene3D" id="3.30.2310.20">
    <property type="entry name" value="RelE-like"/>
    <property type="match status" value="1"/>
</dbReference>
<accession>A0A3B0WPX5</accession>
<dbReference type="Pfam" id="PF05016">
    <property type="entry name" value="ParE_toxin"/>
    <property type="match status" value="1"/>
</dbReference>
<protein>
    <recommendedName>
        <fullName evidence="4">Toxin</fullName>
    </recommendedName>
</protein>